<organism evidence="2 5">
    <name type="scientific">Ureaplasma urealyticum</name>
    <name type="common">Ureaplasma urealyticum biotype 2</name>
    <dbReference type="NCBI Taxonomy" id="2130"/>
    <lineage>
        <taxon>Bacteria</taxon>
        <taxon>Bacillati</taxon>
        <taxon>Mycoplasmatota</taxon>
        <taxon>Mycoplasmoidales</taxon>
        <taxon>Mycoplasmoidaceae</taxon>
        <taxon>Ureaplasma</taxon>
    </lineage>
</organism>
<protein>
    <submittedName>
        <fullName evidence="2">Uncharacterized protein</fullName>
    </submittedName>
</protein>
<evidence type="ECO:0000313" key="3">
    <source>
        <dbReference type="EMBL" id="RCJ01504.1"/>
    </source>
</evidence>
<dbReference type="EMBL" id="JAJBIS010000001">
    <property type="protein sequence ID" value="MCF1349012.1"/>
    <property type="molecule type" value="Genomic_DNA"/>
</dbReference>
<evidence type="ECO:0000313" key="4">
    <source>
        <dbReference type="Proteomes" id="UP000253077"/>
    </source>
</evidence>
<sequence>MNFDINLINENDYVFSGYIVLKKNNEEVIELLTYLGDDPVSDEAKIITLYNNDHIDLKNLNDGDLIIVKASLITNDNSKQLMLKDINKLELSIN</sequence>
<accession>A0AAP9ABX0</accession>
<dbReference type="Proteomes" id="UP001201240">
    <property type="component" value="Unassembled WGS sequence"/>
</dbReference>
<evidence type="ECO:0000313" key="5">
    <source>
        <dbReference type="Proteomes" id="UP000318231"/>
    </source>
</evidence>
<dbReference type="Proteomes" id="UP000318231">
    <property type="component" value="Chromosome"/>
</dbReference>
<dbReference type="EMBL" id="QOKT01000006">
    <property type="protein sequence ID" value="RCJ01504.1"/>
    <property type="molecule type" value="Genomic_DNA"/>
</dbReference>
<proteinExistence type="predicted"/>
<dbReference type="Proteomes" id="UP000253077">
    <property type="component" value="Unassembled WGS sequence"/>
</dbReference>
<evidence type="ECO:0000313" key="1">
    <source>
        <dbReference type="EMBL" id="MCF1349012.1"/>
    </source>
</evidence>
<reference evidence="2 5" key="2">
    <citation type="submission" date="2019-07" db="EMBL/GenBank/DDBJ databases">
        <title>Comparative genomics of three clinical Ureaplasma species: analysis of their core genomes and virulence factors.</title>
        <authorList>
            <person name="Yang T."/>
            <person name="Zhang Y."/>
            <person name="Li X."/>
            <person name="Kong Y."/>
            <person name="Yu H."/>
            <person name="Ruan Z."/>
            <person name="Xie X."/>
            <person name="Zhang J."/>
        </authorList>
    </citation>
    <scope>NUCLEOTIDE SEQUENCE [LARGE SCALE GENOMIC DNA]</scope>
    <source>
        <strain evidence="2 5">132</strain>
    </source>
</reference>
<gene>
    <name evidence="3" type="ORF">DSQ42_01725</name>
    <name evidence="2" type="ORF">FJM05_01725</name>
    <name evidence="1" type="ORF">LH652_01740</name>
</gene>
<dbReference type="EMBL" id="CP041200">
    <property type="protein sequence ID" value="QDI64911.1"/>
    <property type="molecule type" value="Genomic_DNA"/>
</dbReference>
<reference evidence="3 4" key="1">
    <citation type="submission" date="2018-07" db="EMBL/GenBank/DDBJ databases">
        <title>Ureaplasma urealyticum 1000 the multidrug-resistant clinical isolate obtained from scrapings of the urogenital tract of a woman with inflammatory diseases of the reproductive organs.</title>
        <authorList>
            <person name="Kolesnikova E.A."/>
            <person name="Alekseeva A.E."/>
            <person name="Brusnigina N.F."/>
            <person name="Makhova M.A."/>
        </authorList>
    </citation>
    <scope>NUCLEOTIDE SEQUENCE [LARGE SCALE GENOMIC DNA]</scope>
    <source>
        <strain evidence="3 4">1000</strain>
    </source>
</reference>
<dbReference type="AlphaFoldDB" id="A0AAP9ABX0"/>
<name>A0AAP9ABX0_UREUR</name>
<reference evidence="1 6" key="3">
    <citation type="submission" date="2021-10" db="EMBL/GenBank/DDBJ databases">
        <title>Sequencing the mobilome of antimicrobial resistant bacterial isolates spanning a range of GC content: The potential of a sustainable low cost, low infrastructure approach for surveillance with Oxford Nanopore sequencing.</title>
        <authorList>
            <person name="Sands K."/>
        </authorList>
    </citation>
    <scope>NUCLEOTIDE SEQUENCE [LARGE SCALE GENOMIC DNA]</scope>
    <source>
        <strain evidence="1 6">MIN-202</strain>
    </source>
</reference>
<evidence type="ECO:0000313" key="6">
    <source>
        <dbReference type="Proteomes" id="UP001201240"/>
    </source>
</evidence>
<evidence type="ECO:0000313" key="2">
    <source>
        <dbReference type="EMBL" id="QDI64911.1"/>
    </source>
</evidence>
<dbReference type="GeneID" id="93848827"/>
<dbReference type="RefSeq" id="WP_004025533.1">
    <property type="nucleotide sequence ID" value="NZ_CAMXZD010000010.1"/>
</dbReference>